<reference evidence="1" key="1">
    <citation type="journal article" date="2015" name="Nature">
        <title>Complex archaea that bridge the gap between prokaryotes and eukaryotes.</title>
        <authorList>
            <person name="Spang A."/>
            <person name="Saw J.H."/>
            <person name="Jorgensen S.L."/>
            <person name="Zaremba-Niedzwiedzka K."/>
            <person name="Martijn J."/>
            <person name="Lind A.E."/>
            <person name="van Eijk R."/>
            <person name="Schleper C."/>
            <person name="Guy L."/>
            <person name="Ettema T.J."/>
        </authorList>
    </citation>
    <scope>NUCLEOTIDE SEQUENCE</scope>
</reference>
<proteinExistence type="predicted"/>
<dbReference type="EMBL" id="LAZR01005129">
    <property type="protein sequence ID" value="KKN02603.1"/>
    <property type="molecule type" value="Genomic_DNA"/>
</dbReference>
<accession>A0A0F9QB54</accession>
<sequence length="84" mass="9868">MDSKGLLTKIAEACYIPKEILQGKSKSATEVRLQKSFKNMYDKEIRVLQSNIILPLCEEIYKRFIDTQVENKIKWFELKSIKTL</sequence>
<dbReference type="AlphaFoldDB" id="A0A0F9QB54"/>
<evidence type="ECO:0000313" key="1">
    <source>
        <dbReference type="EMBL" id="KKN02603.1"/>
    </source>
</evidence>
<name>A0A0F9QB54_9ZZZZ</name>
<gene>
    <name evidence="1" type="ORF">LCGC14_1116060</name>
</gene>
<organism evidence="1">
    <name type="scientific">marine sediment metagenome</name>
    <dbReference type="NCBI Taxonomy" id="412755"/>
    <lineage>
        <taxon>unclassified sequences</taxon>
        <taxon>metagenomes</taxon>
        <taxon>ecological metagenomes</taxon>
    </lineage>
</organism>
<comment type="caution">
    <text evidence="1">The sequence shown here is derived from an EMBL/GenBank/DDBJ whole genome shotgun (WGS) entry which is preliminary data.</text>
</comment>
<protein>
    <submittedName>
        <fullName evidence="1">Uncharacterized protein</fullName>
    </submittedName>
</protein>